<evidence type="ECO:0000313" key="4">
    <source>
        <dbReference type="Proteomes" id="UP001148614"/>
    </source>
</evidence>
<feature type="region of interest" description="Disordered" evidence="1">
    <location>
        <begin position="34"/>
        <end position="56"/>
    </location>
</feature>
<gene>
    <name evidence="3" type="ORF">NPX13_g1982</name>
</gene>
<dbReference type="Pfam" id="PF20253">
    <property type="entry name" value="DUF6604"/>
    <property type="match status" value="1"/>
</dbReference>
<reference evidence="3" key="1">
    <citation type="submission" date="2022-07" db="EMBL/GenBank/DDBJ databases">
        <title>Genome Sequence of Xylaria arbuscula.</title>
        <authorList>
            <person name="Buettner E."/>
        </authorList>
    </citation>
    <scope>NUCLEOTIDE SEQUENCE</scope>
    <source>
        <strain evidence="3">VT107</strain>
    </source>
</reference>
<accession>A0A9W8NLE2</accession>
<dbReference type="InterPro" id="IPR046539">
    <property type="entry name" value="DUF6604"/>
</dbReference>
<proteinExistence type="predicted"/>
<name>A0A9W8NLE2_9PEZI</name>
<protein>
    <recommendedName>
        <fullName evidence="2">DUF6604 domain-containing protein</fullName>
    </recommendedName>
</protein>
<dbReference type="PANTHER" id="PTHR38795:SF1">
    <property type="entry name" value="DUF6604 DOMAIN-CONTAINING PROTEIN"/>
    <property type="match status" value="1"/>
</dbReference>
<evidence type="ECO:0000256" key="1">
    <source>
        <dbReference type="SAM" id="MobiDB-lite"/>
    </source>
</evidence>
<feature type="domain" description="DUF6604" evidence="2">
    <location>
        <begin position="11"/>
        <end position="290"/>
    </location>
</feature>
<comment type="caution">
    <text evidence="3">The sequence shown here is derived from an EMBL/GenBank/DDBJ whole genome shotgun (WGS) entry which is preliminary data.</text>
</comment>
<evidence type="ECO:0000313" key="3">
    <source>
        <dbReference type="EMBL" id="KAJ3578582.1"/>
    </source>
</evidence>
<dbReference type="AlphaFoldDB" id="A0A9W8NLE2"/>
<dbReference type="VEuPathDB" id="FungiDB:F4678DRAFT_477921"/>
<sequence length="821" mass="92685">MLPYSLYSVYQQYKLDTDAIASWLATTAQANGYPQQLLQPGSDGPHKKTPAPSHRLKGKARLQAVREYRQNLAADKAKLAQKKYTIAIKDFVTLADFILTKQATVGQVPMSFVKTLDRVIRARRGFGDELADYDEIADSGSANSHMYFVGVLEKVRQIMEPLFPSQAPQTQAPPGSADEEADDAFSNRFAGLSVYEPSEEFLNMPDIEQPGPAKAAADDELKATYEAEKLNDFEDVIFALHTLMNDLNRLRARVKWIWAAYSQGLFDLCAAAIATNTSIDFARNLMDEIKPDLDAHGGAWEILQRFHLLLCMMDGHTPDELISPGQDSTAGNFNYKFYDAGIGQFLQVYNLVDAFSRVIEPNQLPIYKEGMFGTYDPSSDRDTKTGYEKFCEDRALLMPFFTELMTAAVAVVDYPIEDEFLRCMIEMKKTRQTPFPMVFAAQISSSIRMVLKDPVYQAKEKQYRRMKLSVPDSVERNRILRMSPVLSGLMLFKYRAEVRDIAFAAINAWGSITYTAHLFNALSNEKLLQSEDASARPPWPDMAVIRSGFLDDEHLFVGGAPTNADEYMTRFCLQMGVTANAFTRRKDKRKGPLESKAGPRGIKDEILAPVSSMFFDRYVRKTGQVNWTTEHVERVIEASQWEAEGSEEDNTLIMGKLTKEELARKKMQEKRDLKEKGKAAKKPARLTPEELIRSLTLALNNESLELTFPLLTMHRSCWCVLRAVKQQCDQVLRELFTPAYIERESELPFVVGWIFMAAAATDGLPDMRPMLEAAKAVKQQVIIGDEGTAAIRRLNELGFPISFEEEDEAFSPWKGERHLSA</sequence>
<keyword evidence="4" id="KW-1185">Reference proteome</keyword>
<organism evidence="3 4">
    <name type="scientific">Xylaria arbuscula</name>
    <dbReference type="NCBI Taxonomy" id="114810"/>
    <lineage>
        <taxon>Eukaryota</taxon>
        <taxon>Fungi</taxon>
        <taxon>Dikarya</taxon>
        <taxon>Ascomycota</taxon>
        <taxon>Pezizomycotina</taxon>
        <taxon>Sordariomycetes</taxon>
        <taxon>Xylariomycetidae</taxon>
        <taxon>Xylariales</taxon>
        <taxon>Xylariaceae</taxon>
        <taxon>Xylaria</taxon>
    </lineage>
</organism>
<evidence type="ECO:0000259" key="2">
    <source>
        <dbReference type="Pfam" id="PF20253"/>
    </source>
</evidence>
<dbReference type="PANTHER" id="PTHR38795">
    <property type="entry name" value="DUF6604 DOMAIN-CONTAINING PROTEIN"/>
    <property type="match status" value="1"/>
</dbReference>
<dbReference type="Proteomes" id="UP001148614">
    <property type="component" value="Unassembled WGS sequence"/>
</dbReference>
<dbReference type="EMBL" id="JANPWZ010000195">
    <property type="protein sequence ID" value="KAJ3578582.1"/>
    <property type="molecule type" value="Genomic_DNA"/>
</dbReference>